<evidence type="ECO:0000259" key="4">
    <source>
        <dbReference type="PROSITE" id="PS51987"/>
    </source>
</evidence>
<protein>
    <submittedName>
        <fullName evidence="5">Glutamine synthetase III</fullName>
    </submittedName>
</protein>
<sequence>MNLPEKFGENVFNDAVQKERLPKEVYKSLRATIEAGTQLDVSIAGAVAAAMKDWAVSKGATHYTHWFQPLTGLTAEKHDSFIEPEGDRVIMRLTGKSLIVGEPDASSFPSGGSRATYMARGYTAWDPTSPAFVKGTTLYIPSIFVSYTGETLDKKSPVLKSMKALDMQAKRILKLFGIECKKVTTTVGPEQEYFLISEDEYFKRIDLRMTGRTLFGAPVLRGQELEDHYFGTIKPAIAEFMADLDETLWSFGIPSKTRHNEVAPAQHEMAPVYATTNVAIDSNMLTMELMKKVAQKHGLICLLHEKPFEGINGSGKHNNWSMSTDTGLNLLEPGSNPEKNTLFMLVLAAVIKAVDDYQGILRGAVASAGNDHRLGANEAPPAIISVYLGDQLGALVDSIAHGKEYVPFRAKEGSIGVPESPIFPKDASDRNRTSPFAFTGNKFEFRMLGSQANVADANIVLNTIIADAFCDFADKLEGEKDIEAAARQLITDTIRAHKRIIFNLDGYGPAWEPEAERRGLLNNKDTADATEVFFEQPNIDVFVKQGVYTEQEAVARAMVRLENYVKIINIEALTMLKMAKQDIIPAVSDYIAELCSNVAAKKTISENIPCETEKGLIIRLSDLNDKFGAEVKKLESILSAIDKEDVRPASKAMAHEVLPQMVVVRKIADEMETLTAEDYWPYPSYTDILYSVK</sequence>
<dbReference type="Pfam" id="PF12437">
    <property type="entry name" value="GSIII_N"/>
    <property type="match status" value="1"/>
</dbReference>
<dbReference type="InterPro" id="IPR014746">
    <property type="entry name" value="Gln_synth/guanido_kin_cat_dom"/>
</dbReference>
<comment type="caution">
    <text evidence="5">The sequence shown here is derived from an EMBL/GenBank/DDBJ whole genome shotgun (WGS) entry which is preliminary data.</text>
</comment>
<dbReference type="InterPro" id="IPR008147">
    <property type="entry name" value="Gln_synt_N"/>
</dbReference>
<proteinExistence type="inferred from homology"/>
<dbReference type="GO" id="GO:0004356">
    <property type="term" value="F:glutamine synthetase activity"/>
    <property type="evidence" value="ECO:0007669"/>
    <property type="project" value="InterPro"/>
</dbReference>
<feature type="domain" description="GS beta-grasp" evidence="3">
    <location>
        <begin position="61"/>
        <end position="149"/>
    </location>
</feature>
<accession>A0A9D1DAK5</accession>
<feature type="domain" description="GS catalytic" evidence="4">
    <location>
        <begin position="165"/>
        <end position="583"/>
    </location>
</feature>
<dbReference type="Proteomes" id="UP000824179">
    <property type="component" value="Unassembled WGS sequence"/>
</dbReference>
<evidence type="ECO:0000313" key="5">
    <source>
        <dbReference type="EMBL" id="HIR38823.1"/>
    </source>
</evidence>
<dbReference type="InterPro" id="IPR040577">
    <property type="entry name" value="Gln-synt_C"/>
</dbReference>
<dbReference type="PROSITE" id="PS51986">
    <property type="entry name" value="GS_BETA_GRASP"/>
    <property type="match status" value="1"/>
</dbReference>
<dbReference type="AlphaFoldDB" id="A0A9D1DAK5"/>
<dbReference type="GO" id="GO:0006542">
    <property type="term" value="P:glutamine biosynthetic process"/>
    <property type="evidence" value="ECO:0007669"/>
    <property type="project" value="InterPro"/>
</dbReference>
<dbReference type="Gene3D" id="3.30.590.10">
    <property type="entry name" value="Glutamine synthetase/guanido kinase, catalytic domain"/>
    <property type="match status" value="1"/>
</dbReference>
<reference evidence="5" key="1">
    <citation type="submission" date="2020-10" db="EMBL/GenBank/DDBJ databases">
        <authorList>
            <person name="Gilroy R."/>
        </authorList>
    </citation>
    <scope>NUCLEOTIDE SEQUENCE</scope>
    <source>
        <strain evidence="5">ChiW25-3613</strain>
    </source>
</reference>
<dbReference type="Gene3D" id="1.20.120.1560">
    <property type="match status" value="1"/>
</dbReference>
<evidence type="ECO:0000256" key="2">
    <source>
        <dbReference type="RuleBase" id="RU000384"/>
    </source>
</evidence>
<dbReference type="EMBL" id="DVHB01000007">
    <property type="protein sequence ID" value="HIR38823.1"/>
    <property type="molecule type" value="Genomic_DNA"/>
</dbReference>
<gene>
    <name evidence="5" type="ORF">IAB90_00415</name>
</gene>
<dbReference type="InterPro" id="IPR052725">
    <property type="entry name" value="GS_Type-3"/>
</dbReference>
<organism evidence="5 6">
    <name type="scientific">Candidatus Coproplasma stercoripullorum</name>
    <dbReference type="NCBI Taxonomy" id="2840751"/>
    <lineage>
        <taxon>Bacteria</taxon>
        <taxon>Bacillati</taxon>
        <taxon>Bacillota</taxon>
        <taxon>Clostridia</taxon>
        <taxon>Eubacteriales</taxon>
        <taxon>Candidatus Coproplasma</taxon>
    </lineage>
</organism>
<dbReference type="PANTHER" id="PTHR42974">
    <property type="entry name" value="GLUTAMINE SYNTHETASE"/>
    <property type="match status" value="1"/>
</dbReference>
<reference evidence="5" key="2">
    <citation type="journal article" date="2021" name="PeerJ">
        <title>Extensive microbial diversity within the chicken gut microbiome revealed by metagenomics and culture.</title>
        <authorList>
            <person name="Gilroy R."/>
            <person name="Ravi A."/>
            <person name="Getino M."/>
            <person name="Pursley I."/>
            <person name="Horton D.L."/>
            <person name="Alikhan N.F."/>
            <person name="Baker D."/>
            <person name="Gharbi K."/>
            <person name="Hall N."/>
            <person name="Watson M."/>
            <person name="Adriaenssens E.M."/>
            <person name="Foster-Nyarko E."/>
            <person name="Jarju S."/>
            <person name="Secka A."/>
            <person name="Antonio M."/>
            <person name="Oren A."/>
            <person name="Chaudhuri R.R."/>
            <person name="La Ragione R."/>
            <person name="Hildebrand F."/>
            <person name="Pallen M.J."/>
        </authorList>
    </citation>
    <scope>NUCLEOTIDE SEQUENCE</scope>
    <source>
        <strain evidence="5">ChiW25-3613</strain>
    </source>
</reference>
<dbReference type="Pfam" id="PF00120">
    <property type="entry name" value="Gln-synt_C"/>
    <property type="match status" value="1"/>
</dbReference>
<evidence type="ECO:0000256" key="1">
    <source>
        <dbReference type="PROSITE-ProRule" id="PRU01330"/>
    </source>
</evidence>
<evidence type="ECO:0000259" key="3">
    <source>
        <dbReference type="PROSITE" id="PS51986"/>
    </source>
</evidence>
<dbReference type="InterPro" id="IPR027303">
    <property type="entry name" value="Gln_synth_gly_rich_site"/>
</dbReference>
<dbReference type="SUPFAM" id="SSF55931">
    <property type="entry name" value="Glutamine synthetase/guanido kinase"/>
    <property type="match status" value="1"/>
</dbReference>
<evidence type="ECO:0000313" key="6">
    <source>
        <dbReference type="Proteomes" id="UP000824179"/>
    </source>
</evidence>
<dbReference type="PANTHER" id="PTHR42974:SF1">
    <property type="entry name" value="TYPE-3 GLUTAMINE SYNTHETASE"/>
    <property type="match status" value="1"/>
</dbReference>
<dbReference type="PROSITE" id="PS00181">
    <property type="entry name" value="GLNA_ATP"/>
    <property type="match status" value="1"/>
</dbReference>
<dbReference type="SMART" id="SM01230">
    <property type="entry name" value="Gln-synt_C"/>
    <property type="match status" value="1"/>
</dbReference>
<name>A0A9D1DAK5_9FIRM</name>
<comment type="similarity">
    <text evidence="1 2">Belongs to the glutamine synthetase family.</text>
</comment>
<dbReference type="InterPro" id="IPR022147">
    <property type="entry name" value="GSIII_N"/>
</dbReference>
<dbReference type="Pfam" id="PF18318">
    <property type="entry name" value="Gln-synt_C-ter"/>
    <property type="match status" value="1"/>
</dbReference>
<dbReference type="PROSITE" id="PS51987">
    <property type="entry name" value="GS_CATALYTIC"/>
    <property type="match status" value="1"/>
</dbReference>
<dbReference type="InterPro" id="IPR008146">
    <property type="entry name" value="Gln_synth_cat_dom"/>
</dbReference>